<keyword evidence="1" id="KW-1133">Transmembrane helix</keyword>
<feature type="transmembrane region" description="Helical" evidence="1">
    <location>
        <begin position="31"/>
        <end position="55"/>
    </location>
</feature>
<proteinExistence type="predicted"/>
<evidence type="ECO:0000313" key="4">
    <source>
        <dbReference type="EMBL" id="UVF17883.1"/>
    </source>
</evidence>
<sequence length="416" mass="44941">MTALKDQFFRPQVFASSEHTAASMPAAPVSWRILCTFLALTTGAAAAFVVTAGYARKETATGALISTAGLVRVSARRVGVITALRVRDGDRVAPGQALFTIDAQQGLEGGGTVSAALIASLDAQIRLLKEQIASDPARVANEIVRLEAGIQSVKAQRLAVLAQRDLQAQLVQAASERRQTLAELFQKGSGTKVALQEQEAVHLSSRQSLADLDRQLAAIDRDLEQAQLQREQLPVQQNDRVSQLGLTLADRERERTEIESRGSQVIRAPVAGRVTALQITPGQLVDASRPVLTIVPEGAELKAELFVPSRAIGFVQPGQQVRLMIDAFPYQRFGTLDGSIETVSQAVLAPSEVFGAVTPKEPTYRVAVRLRQQGIQAFGRAVPLQPDMALQADIVLEERSLLAWLLEPILSLRGRM</sequence>
<dbReference type="PRINTS" id="PR01490">
    <property type="entry name" value="RTXTOXIND"/>
</dbReference>
<keyword evidence="1" id="KW-0472">Membrane</keyword>
<name>A0ABY5RKX9_9HYPH</name>
<protein>
    <submittedName>
        <fullName evidence="4">HlyD family efflux transporter periplasmic adaptor subunit</fullName>
    </submittedName>
</protein>
<reference evidence="4" key="1">
    <citation type="submission" date="2022-08" db="EMBL/GenBank/DDBJ databases">
        <title>Microvirga terrae sp. nov., isolated from soil.</title>
        <authorList>
            <person name="Kim K.H."/>
            <person name="Seo Y.L."/>
            <person name="Kim J.M."/>
            <person name="Lee J.K."/>
            <person name="Han D.M."/>
            <person name="Jeon C.O."/>
        </authorList>
    </citation>
    <scope>NUCLEOTIDE SEQUENCE</scope>
    <source>
        <strain evidence="4">R24</strain>
    </source>
</reference>
<dbReference type="Proteomes" id="UP001017257">
    <property type="component" value="Chromosome"/>
</dbReference>
<evidence type="ECO:0000259" key="2">
    <source>
        <dbReference type="Pfam" id="PF25917"/>
    </source>
</evidence>
<dbReference type="Pfam" id="PF25917">
    <property type="entry name" value="BSH_RND"/>
    <property type="match status" value="1"/>
</dbReference>
<dbReference type="Gene3D" id="2.40.30.170">
    <property type="match status" value="1"/>
</dbReference>
<dbReference type="RefSeq" id="WP_173948210.1">
    <property type="nucleotide sequence ID" value="NZ_CP102845.1"/>
</dbReference>
<dbReference type="InterPro" id="IPR050739">
    <property type="entry name" value="MFP"/>
</dbReference>
<dbReference type="Pfam" id="PF26002">
    <property type="entry name" value="Beta-barrel_AprE"/>
    <property type="match status" value="1"/>
</dbReference>
<feature type="domain" description="Multidrug resistance protein MdtA-like barrel-sandwich hybrid" evidence="2">
    <location>
        <begin position="71"/>
        <end position="292"/>
    </location>
</feature>
<gene>
    <name evidence="4" type="ORF">HPT29_015285</name>
</gene>
<evidence type="ECO:0000256" key="1">
    <source>
        <dbReference type="SAM" id="Phobius"/>
    </source>
</evidence>
<dbReference type="PANTHER" id="PTHR30386">
    <property type="entry name" value="MEMBRANE FUSION SUBUNIT OF EMRAB-TOLC MULTIDRUG EFFLUX PUMP"/>
    <property type="match status" value="1"/>
</dbReference>
<dbReference type="InterPro" id="IPR058625">
    <property type="entry name" value="MdtA-like_BSH"/>
</dbReference>
<dbReference type="PANTHER" id="PTHR30386:SF28">
    <property type="entry name" value="EXPORTED PROTEIN"/>
    <property type="match status" value="1"/>
</dbReference>
<evidence type="ECO:0000313" key="5">
    <source>
        <dbReference type="Proteomes" id="UP001017257"/>
    </source>
</evidence>
<organism evidence="4 5">
    <name type="scientific">Microvirga terrae</name>
    <dbReference type="NCBI Taxonomy" id="2740529"/>
    <lineage>
        <taxon>Bacteria</taxon>
        <taxon>Pseudomonadati</taxon>
        <taxon>Pseudomonadota</taxon>
        <taxon>Alphaproteobacteria</taxon>
        <taxon>Hyphomicrobiales</taxon>
        <taxon>Methylobacteriaceae</taxon>
        <taxon>Microvirga</taxon>
    </lineage>
</organism>
<keyword evidence="1" id="KW-0812">Transmembrane</keyword>
<dbReference type="InterPro" id="IPR058982">
    <property type="entry name" value="Beta-barrel_AprE"/>
</dbReference>
<feature type="domain" description="AprE-like beta-barrel" evidence="3">
    <location>
        <begin position="303"/>
        <end position="395"/>
    </location>
</feature>
<evidence type="ECO:0000259" key="3">
    <source>
        <dbReference type="Pfam" id="PF26002"/>
    </source>
</evidence>
<dbReference type="Gene3D" id="2.40.50.100">
    <property type="match status" value="1"/>
</dbReference>
<dbReference type="EMBL" id="CP102845">
    <property type="protein sequence ID" value="UVF17883.1"/>
    <property type="molecule type" value="Genomic_DNA"/>
</dbReference>
<accession>A0ABY5RKX9</accession>
<keyword evidence="5" id="KW-1185">Reference proteome</keyword>